<dbReference type="InterPro" id="IPR002994">
    <property type="entry name" value="Surf1/Shy1"/>
</dbReference>
<feature type="transmembrane region" description="Helical" evidence="6">
    <location>
        <begin position="206"/>
        <end position="224"/>
    </location>
</feature>
<protein>
    <recommendedName>
        <fullName evidence="6">SURF1-like protein</fullName>
    </recommendedName>
</protein>
<comment type="caution">
    <text evidence="7">The sequence shown here is derived from an EMBL/GenBank/DDBJ whole genome shotgun (WGS) entry which is preliminary data.</text>
</comment>
<keyword evidence="4 6" id="KW-1133">Transmembrane helix</keyword>
<evidence type="ECO:0000256" key="1">
    <source>
        <dbReference type="ARBA" id="ARBA00004370"/>
    </source>
</evidence>
<reference evidence="7 8" key="1">
    <citation type="submission" date="2023-07" db="EMBL/GenBank/DDBJ databases">
        <title>Genomic Encyclopedia of Type Strains, Phase IV (KMG-IV): sequencing the most valuable type-strain genomes for metagenomic binning, comparative biology and taxonomic classification.</title>
        <authorList>
            <person name="Goeker M."/>
        </authorList>
    </citation>
    <scope>NUCLEOTIDE SEQUENCE [LARGE SCALE GENOMIC DNA]</scope>
    <source>
        <strain evidence="7 8">DSM 1111</strain>
    </source>
</reference>
<comment type="similarity">
    <text evidence="2 6">Belongs to the SURF1 family.</text>
</comment>
<proteinExistence type="inferred from homology"/>
<keyword evidence="5 6" id="KW-0472">Membrane</keyword>
<keyword evidence="6" id="KW-1003">Cell membrane</keyword>
<dbReference type="Pfam" id="PF02104">
    <property type="entry name" value="SURF1"/>
    <property type="match status" value="1"/>
</dbReference>
<dbReference type="PANTHER" id="PTHR23427:SF2">
    <property type="entry name" value="SURFEIT LOCUS PROTEIN 1"/>
    <property type="match status" value="1"/>
</dbReference>
<dbReference type="CDD" id="cd06662">
    <property type="entry name" value="SURF1"/>
    <property type="match status" value="1"/>
</dbReference>
<gene>
    <name evidence="7" type="ORF">J2045_001470</name>
</gene>
<dbReference type="InterPro" id="IPR045214">
    <property type="entry name" value="Surf1/Surf4"/>
</dbReference>
<name>A0ABU0G538_9HYPH</name>
<dbReference type="EMBL" id="JAUSUW010000003">
    <property type="protein sequence ID" value="MDQ0420451.1"/>
    <property type="molecule type" value="Genomic_DNA"/>
</dbReference>
<comment type="subcellular location">
    <subcellularLocation>
        <location evidence="6">Cell membrane</location>
        <topology evidence="6">Multi-pass membrane protein</topology>
    </subcellularLocation>
    <subcellularLocation>
        <location evidence="1">Membrane</location>
    </subcellularLocation>
</comment>
<keyword evidence="3 6" id="KW-0812">Transmembrane</keyword>
<evidence type="ECO:0000256" key="4">
    <source>
        <dbReference type="ARBA" id="ARBA00022989"/>
    </source>
</evidence>
<evidence type="ECO:0000256" key="6">
    <source>
        <dbReference type="RuleBase" id="RU363076"/>
    </source>
</evidence>
<evidence type="ECO:0000256" key="2">
    <source>
        <dbReference type="ARBA" id="ARBA00007165"/>
    </source>
</evidence>
<evidence type="ECO:0000256" key="5">
    <source>
        <dbReference type="ARBA" id="ARBA00023136"/>
    </source>
</evidence>
<organism evidence="7 8">
    <name type="scientific">Peteryoungia aggregata LMG 23059</name>
    <dbReference type="NCBI Taxonomy" id="1368425"/>
    <lineage>
        <taxon>Bacteria</taxon>
        <taxon>Pseudomonadati</taxon>
        <taxon>Pseudomonadota</taxon>
        <taxon>Alphaproteobacteria</taxon>
        <taxon>Hyphomicrobiales</taxon>
        <taxon>Rhizobiaceae</taxon>
        <taxon>Peteryoungia</taxon>
    </lineage>
</organism>
<dbReference type="RefSeq" id="WP_307371059.1">
    <property type="nucleotide sequence ID" value="NZ_JAUSUW010000003.1"/>
</dbReference>
<evidence type="ECO:0000256" key="3">
    <source>
        <dbReference type="ARBA" id="ARBA00022692"/>
    </source>
</evidence>
<dbReference type="PROSITE" id="PS50895">
    <property type="entry name" value="SURF1"/>
    <property type="match status" value="1"/>
</dbReference>
<dbReference type="PANTHER" id="PTHR23427">
    <property type="entry name" value="SURFEIT LOCUS PROTEIN"/>
    <property type="match status" value="1"/>
</dbReference>
<accession>A0ABU0G538</accession>
<dbReference type="Proteomes" id="UP001238496">
    <property type="component" value="Unassembled WGS sequence"/>
</dbReference>
<evidence type="ECO:0000313" key="7">
    <source>
        <dbReference type="EMBL" id="MDQ0420451.1"/>
    </source>
</evidence>
<evidence type="ECO:0000313" key="8">
    <source>
        <dbReference type="Proteomes" id="UP001238496"/>
    </source>
</evidence>
<sequence>MTRARRPWWFIGLGVLAVSLLVSLGVWQLQRLQWKTALIERVEAGLVAPPSAAPGPDLWTGVTFDTAEYRRVEVRGQYLPSDDTLVKAVTSRGSGFWVMTPFQTDDGWRLFINRGFVPDDRTSAVDRPRPEGEQSATGLLRLTQPGGAFLRDNDPAANRWFSRDTVVMAEALGLGEVAPYFVDVDEQGDGIPVGGLTVVSFPNKHFGYALTWFGLAAVFAYLLYRATRPDAVDR</sequence>
<comment type="caution">
    <text evidence="6">Lacks conserved residue(s) required for the propagation of feature annotation.</text>
</comment>
<keyword evidence="8" id="KW-1185">Reference proteome</keyword>